<accession>A0A804N0R8</accession>
<organism evidence="2 3">
    <name type="scientific">Zea mays</name>
    <name type="common">Maize</name>
    <dbReference type="NCBI Taxonomy" id="4577"/>
    <lineage>
        <taxon>Eukaryota</taxon>
        <taxon>Viridiplantae</taxon>
        <taxon>Streptophyta</taxon>
        <taxon>Embryophyta</taxon>
        <taxon>Tracheophyta</taxon>
        <taxon>Spermatophyta</taxon>
        <taxon>Magnoliopsida</taxon>
        <taxon>Liliopsida</taxon>
        <taxon>Poales</taxon>
        <taxon>Poaceae</taxon>
        <taxon>PACMAD clade</taxon>
        <taxon>Panicoideae</taxon>
        <taxon>Andropogonodae</taxon>
        <taxon>Andropogoneae</taxon>
        <taxon>Tripsacinae</taxon>
        <taxon>Zea</taxon>
    </lineage>
</organism>
<dbReference type="Proteomes" id="UP000007305">
    <property type="component" value="Chromosome 3"/>
</dbReference>
<keyword evidence="1" id="KW-0472">Membrane</keyword>
<dbReference type="AlphaFoldDB" id="A0A804N0R8"/>
<keyword evidence="3" id="KW-1185">Reference proteome</keyword>
<sequence>MRKRRYDNHQMTVKSLVDLLDDRSSRHRAVHLLLSGGGGTPAPESTPAPADMDDPAAAVHLHHLPLTALVGAAHDLHLVVLANRDGAPSTARADMRTQRTEDEAVKCALRHFRRELVTRGLCFMAAAGWTLLLTWEATSVAAARVFCVGERVEAAGGRM</sequence>
<reference evidence="2" key="3">
    <citation type="submission" date="2021-05" db="UniProtKB">
        <authorList>
            <consortium name="EnsemblPlants"/>
        </authorList>
    </citation>
    <scope>IDENTIFICATION</scope>
    <source>
        <strain evidence="2">cv. B73</strain>
    </source>
</reference>
<proteinExistence type="predicted"/>
<keyword evidence="1" id="KW-0812">Transmembrane</keyword>
<evidence type="ECO:0000256" key="1">
    <source>
        <dbReference type="SAM" id="Phobius"/>
    </source>
</evidence>
<protein>
    <submittedName>
        <fullName evidence="2">Uncharacterized protein</fullName>
    </submittedName>
</protein>
<dbReference type="Gramene" id="Zm00001eb125970_T001">
    <property type="protein sequence ID" value="Zm00001eb125970_P001"/>
    <property type="gene ID" value="Zm00001eb125970"/>
</dbReference>
<dbReference type="InParanoid" id="A0A804N0R8"/>
<evidence type="ECO:0000313" key="3">
    <source>
        <dbReference type="Proteomes" id="UP000007305"/>
    </source>
</evidence>
<feature type="transmembrane region" description="Helical" evidence="1">
    <location>
        <begin position="116"/>
        <end position="135"/>
    </location>
</feature>
<name>A0A804N0R8_MAIZE</name>
<evidence type="ECO:0000313" key="2">
    <source>
        <dbReference type="EnsemblPlants" id="Zm00001eb125970_P001"/>
    </source>
</evidence>
<keyword evidence="1" id="KW-1133">Transmembrane helix</keyword>
<reference evidence="3" key="1">
    <citation type="submission" date="2015-12" db="EMBL/GenBank/DDBJ databases">
        <title>Update maize B73 reference genome by single molecule sequencing technologies.</title>
        <authorList>
            <consortium name="Maize Genome Sequencing Project"/>
            <person name="Ware D."/>
        </authorList>
    </citation>
    <scope>NUCLEOTIDE SEQUENCE [LARGE SCALE GENOMIC DNA]</scope>
    <source>
        <strain evidence="3">cv. B73</strain>
    </source>
</reference>
<reference evidence="2" key="2">
    <citation type="submission" date="2019-07" db="EMBL/GenBank/DDBJ databases">
        <authorList>
            <person name="Seetharam A."/>
            <person name="Woodhouse M."/>
            <person name="Cannon E."/>
        </authorList>
    </citation>
    <scope>NUCLEOTIDE SEQUENCE [LARGE SCALE GENOMIC DNA]</scope>
    <source>
        <strain evidence="2">cv. B73</strain>
    </source>
</reference>
<dbReference type="EnsemblPlants" id="Zm00001eb125970_T001">
    <property type="protein sequence ID" value="Zm00001eb125970_P001"/>
    <property type="gene ID" value="Zm00001eb125970"/>
</dbReference>